<dbReference type="Pfam" id="PF00144">
    <property type="entry name" value="Beta-lactamase"/>
    <property type="match status" value="1"/>
</dbReference>
<dbReference type="SUPFAM" id="SSF56601">
    <property type="entry name" value="beta-lactamase/transpeptidase-like"/>
    <property type="match status" value="1"/>
</dbReference>
<dbReference type="HOGENOM" id="CLU_020027_11_1_1"/>
<comment type="similarity">
    <text evidence="1">Belongs to the class-A beta-lactamase family.</text>
</comment>
<reference evidence="4" key="1">
    <citation type="journal article" date="2014" name="PLoS Genet.">
        <title>Signature Gene Expression Reveals Novel Clues to the Molecular Mechanisms of Dimorphic Transition in Penicillium marneffei.</title>
        <authorList>
            <person name="Yang E."/>
            <person name="Wang G."/>
            <person name="Cai J."/>
            <person name="Woo P.C."/>
            <person name="Lau S.K."/>
            <person name="Yuen K.-Y."/>
            <person name="Chow W.-N."/>
            <person name="Lin X."/>
        </authorList>
    </citation>
    <scope>NUCLEOTIDE SEQUENCE [LARGE SCALE GENOMIC DNA]</scope>
    <source>
        <strain evidence="4">PM1</strain>
    </source>
</reference>
<sequence>MVEDIETSFQAAIDAGSIKGAIICATNTEHSFVYEKALGERTLLSGEKRTQRLDDIICLASATKLITTIAALQCVEDGLLTLTGDLSAIMPELGEKQVLRGFAADGEKPLFEAQERSITLEMLLTHSAGMSYWYSDPQIRRWREKFGSSRAEGRKVVEEYFDHPLSYQPGSGWKYGPGLDWAGRVVERVTGMTLSEWMQQRIFNPLGITDFEFLPVTREDLRARLVDLNPDDPEGLGRAVFGGKLTYDDTRGDFGGHGLFMMGTDYIKILHSLLTNDGKLLECATVDSMFLHRLSPEATAAHQAALNSPSGTVIRMGVAPETKVGFGLGALLTLEEAQGWYGKHTLTWGGGFTLAWFLDRENGLCAICAIQATLPLQQDVVNALKQNFRHDIYHKHVAWKNKLV</sequence>
<evidence type="ECO:0000256" key="1">
    <source>
        <dbReference type="ARBA" id="ARBA00009009"/>
    </source>
</evidence>
<evidence type="ECO:0000256" key="2">
    <source>
        <dbReference type="ARBA" id="ARBA00022801"/>
    </source>
</evidence>
<dbReference type="InterPro" id="IPR001466">
    <property type="entry name" value="Beta-lactam-related"/>
</dbReference>
<name>A0A093W0F9_TALMA</name>
<evidence type="ECO:0000259" key="3">
    <source>
        <dbReference type="Pfam" id="PF00144"/>
    </source>
</evidence>
<dbReference type="PANTHER" id="PTHR43283">
    <property type="entry name" value="BETA-LACTAMASE-RELATED"/>
    <property type="match status" value="1"/>
</dbReference>
<dbReference type="InterPro" id="IPR050789">
    <property type="entry name" value="Diverse_Enzym_Activities"/>
</dbReference>
<dbReference type="PANTHER" id="PTHR43283:SF17">
    <property type="entry name" value="(LOVD), PUTATIVE (AFU_ORTHOLOGUE AFUA_5G00920)-RELATED"/>
    <property type="match status" value="1"/>
</dbReference>
<dbReference type="eggNOG" id="ENOG502S4UR">
    <property type="taxonomic scope" value="Eukaryota"/>
</dbReference>
<dbReference type="GO" id="GO:0016787">
    <property type="term" value="F:hydrolase activity"/>
    <property type="evidence" value="ECO:0007669"/>
    <property type="project" value="UniProtKB-KW"/>
</dbReference>
<feature type="domain" description="Beta-lactamase-related" evidence="3">
    <location>
        <begin position="10"/>
        <end position="379"/>
    </location>
</feature>
<comment type="caution">
    <text evidence="4">The sequence shown here is derived from an EMBL/GenBank/DDBJ whole genome shotgun (WGS) entry which is preliminary data.</text>
</comment>
<dbReference type="Gene3D" id="3.40.710.10">
    <property type="entry name" value="DD-peptidase/beta-lactamase superfamily"/>
    <property type="match status" value="1"/>
</dbReference>
<accession>A0A093W0F9</accession>
<dbReference type="AlphaFoldDB" id="A0A093W0F9"/>
<keyword evidence="2" id="KW-0378">Hydrolase</keyword>
<gene>
    <name evidence="4" type="ORF">GQ26_0032510</name>
</gene>
<protein>
    <submittedName>
        <fullName evidence="4">Esterase EstB</fullName>
    </submittedName>
</protein>
<dbReference type="InterPro" id="IPR012338">
    <property type="entry name" value="Beta-lactam/transpept-like"/>
</dbReference>
<dbReference type="EMBL" id="JPOX01000003">
    <property type="protein sequence ID" value="KFX52361.1"/>
    <property type="molecule type" value="Genomic_DNA"/>
</dbReference>
<proteinExistence type="inferred from homology"/>
<organism evidence="4">
    <name type="scientific">Talaromyces marneffei PM1</name>
    <dbReference type="NCBI Taxonomy" id="1077442"/>
    <lineage>
        <taxon>Eukaryota</taxon>
        <taxon>Fungi</taxon>
        <taxon>Dikarya</taxon>
        <taxon>Ascomycota</taxon>
        <taxon>Pezizomycotina</taxon>
        <taxon>Eurotiomycetes</taxon>
        <taxon>Eurotiomycetidae</taxon>
        <taxon>Eurotiales</taxon>
        <taxon>Trichocomaceae</taxon>
        <taxon>Talaromyces</taxon>
        <taxon>Talaromyces sect. Talaromyces</taxon>
    </lineage>
</organism>
<evidence type="ECO:0000313" key="4">
    <source>
        <dbReference type="EMBL" id="KFX52361.1"/>
    </source>
</evidence>